<dbReference type="EMBL" id="JACTVA010000018">
    <property type="protein sequence ID" value="MBC9207544.1"/>
    <property type="molecule type" value="Genomic_DNA"/>
</dbReference>
<evidence type="ECO:0000313" key="2">
    <source>
        <dbReference type="Proteomes" id="UP000626026"/>
    </source>
</evidence>
<name>A0ABR7RLT1_9PROT</name>
<dbReference type="Proteomes" id="UP000626026">
    <property type="component" value="Unassembled WGS sequence"/>
</dbReference>
<evidence type="ECO:0000313" key="1">
    <source>
        <dbReference type="EMBL" id="MBC9207544.1"/>
    </source>
</evidence>
<reference evidence="1 2" key="1">
    <citation type="journal article" date="2013" name="Int. J. Syst. Evol. Microbiol.">
        <title>Roseomonas aerophila sp. nov., isolated from air.</title>
        <authorList>
            <person name="Kim S.J."/>
            <person name="Weon H.Y."/>
            <person name="Ahn J.H."/>
            <person name="Hong S.B."/>
            <person name="Seok S.J."/>
            <person name="Whang K.S."/>
            <person name="Kwon S.W."/>
        </authorList>
    </citation>
    <scope>NUCLEOTIDE SEQUENCE [LARGE SCALE GENOMIC DNA]</scope>
    <source>
        <strain evidence="1 2">NBRC 108923</strain>
    </source>
</reference>
<protein>
    <submittedName>
        <fullName evidence="1">Uncharacterized protein</fullName>
    </submittedName>
</protein>
<organism evidence="1 2">
    <name type="scientific">Teichococcus aerophilus</name>
    <dbReference type="NCBI Taxonomy" id="1224513"/>
    <lineage>
        <taxon>Bacteria</taxon>
        <taxon>Pseudomonadati</taxon>
        <taxon>Pseudomonadota</taxon>
        <taxon>Alphaproteobacteria</taxon>
        <taxon>Acetobacterales</taxon>
        <taxon>Roseomonadaceae</taxon>
        <taxon>Roseomonas</taxon>
    </lineage>
</organism>
<gene>
    <name evidence="1" type="ORF">IBL26_11930</name>
</gene>
<dbReference type="RefSeq" id="WP_187784705.1">
    <property type="nucleotide sequence ID" value="NZ_JACTVA010000018.1"/>
</dbReference>
<proteinExistence type="predicted"/>
<sequence length="73" mass="7937">MVRHGRTGRQDSSFSEEKEAKRLCLIAVAPAGQRAAKLTKVSWFFFPKKNASPAWPDVAAALAGILERALIVA</sequence>
<accession>A0ABR7RLT1</accession>
<keyword evidence="2" id="KW-1185">Reference proteome</keyword>
<comment type="caution">
    <text evidence="1">The sequence shown here is derived from an EMBL/GenBank/DDBJ whole genome shotgun (WGS) entry which is preliminary data.</text>
</comment>